<protein>
    <submittedName>
        <fullName evidence="2">Transposase</fullName>
    </submittedName>
</protein>
<evidence type="ECO:0000313" key="3">
    <source>
        <dbReference type="Proteomes" id="UP001197247"/>
    </source>
</evidence>
<feature type="region of interest" description="Disordered" evidence="1">
    <location>
        <begin position="102"/>
        <end position="130"/>
    </location>
</feature>
<feature type="compositionally biased region" description="Gly residues" evidence="1">
    <location>
        <begin position="120"/>
        <end position="130"/>
    </location>
</feature>
<feature type="compositionally biased region" description="Basic and acidic residues" evidence="1">
    <location>
        <begin position="110"/>
        <end position="119"/>
    </location>
</feature>
<dbReference type="Proteomes" id="UP001197247">
    <property type="component" value="Unassembled WGS sequence"/>
</dbReference>
<evidence type="ECO:0000313" key="2">
    <source>
        <dbReference type="EMBL" id="MBT0774214.1"/>
    </source>
</evidence>
<name>A0ABS5TTT0_9ACTN</name>
<sequence>MVSHAGMSLLRELAERTGLRAGLSEAADGLRIRRSDPRAHDPGQVLTDLALMLADGGEAISDIAGLAAQPGLHGPVASGVTAWRVLNGLDERMLAEANAARAGAGVVGPRRAERGDDAGGVRGGPGEGLS</sequence>
<dbReference type="EMBL" id="JAHBAY010000025">
    <property type="protein sequence ID" value="MBT0774214.1"/>
    <property type="molecule type" value="Genomic_DNA"/>
</dbReference>
<reference evidence="2 3" key="1">
    <citation type="submission" date="2021-05" db="EMBL/GenBank/DDBJ databases">
        <title>Kineosporia and Streptomyces sp. nov. two new marine actinobacteria isolated from Coral.</title>
        <authorList>
            <person name="Buangrab K."/>
            <person name="Sutthacheep M."/>
            <person name="Yeemin T."/>
            <person name="Harunari E."/>
            <person name="Igarashi Y."/>
            <person name="Kanchanasin P."/>
            <person name="Tanasupawat S."/>
            <person name="Phongsopitanun W."/>
        </authorList>
    </citation>
    <scope>NUCLEOTIDE SEQUENCE [LARGE SCALE GENOMIC DNA]</scope>
    <source>
        <strain evidence="2 3">J2-2</strain>
    </source>
</reference>
<evidence type="ECO:0000256" key="1">
    <source>
        <dbReference type="SAM" id="MobiDB-lite"/>
    </source>
</evidence>
<gene>
    <name evidence="2" type="ORF">KIH74_35040</name>
</gene>
<keyword evidence="3" id="KW-1185">Reference proteome</keyword>
<organism evidence="2 3">
    <name type="scientific">Kineosporia corallincola</name>
    <dbReference type="NCBI Taxonomy" id="2835133"/>
    <lineage>
        <taxon>Bacteria</taxon>
        <taxon>Bacillati</taxon>
        <taxon>Actinomycetota</taxon>
        <taxon>Actinomycetes</taxon>
        <taxon>Kineosporiales</taxon>
        <taxon>Kineosporiaceae</taxon>
        <taxon>Kineosporia</taxon>
    </lineage>
</organism>
<comment type="caution">
    <text evidence="2">The sequence shown here is derived from an EMBL/GenBank/DDBJ whole genome shotgun (WGS) entry which is preliminary data.</text>
</comment>
<accession>A0ABS5TTT0</accession>
<proteinExistence type="predicted"/>